<gene>
    <name evidence="1" type="ORF">RhiirA4_483587</name>
</gene>
<reference evidence="1 2" key="1">
    <citation type="submission" date="2015-10" db="EMBL/GenBank/DDBJ databases">
        <title>Genome analyses suggest a sexual origin of heterokaryosis in a supposedly ancient asexual fungus.</title>
        <authorList>
            <person name="Ropars J."/>
            <person name="Sedzielewska K."/>
            <person name="Noel J."/>
            <person name="Charron P."/>
            <person name="Farinelli L."/>
            <person name="Marton T."/>
            <person name="Kruger M."/>
            <person name="Pelin A."/>
            <person name="Brachmann A."/>
            <person name="Corradi N."/>
        </authorList>
    </citation>
    <scope>NUCLEOTIDE SEQUENCE [LARGE SCALE GENOMIC DNA]</scope>
    <source>
        <strain evidence="1 2">A4</strain>
    </source>
</reference>
<dbReference type="EMBL" id="LLXI01004038">
    <property type="protein sequence ID" value="PKY60181.1"/>
    <property type="molecule type" value="Genomic_DNA"/>
</dbReference>
<name>A0A2I1HMT7_9GLOM</name>
<proteinExistence type="predicted"/>
<comment type="caution">
    <text evidence="1">The sequence shown here is derived from an EMBL/GenBank/DDBJ whole genome shotgun (WGS) entry which is preliminary data.</text>
</comment>
<sequence>MVTFLNGFDSKPRIFIKYNEYSQLSSDYRAYEMPEIVTRWIKELLFIAKNIYDFFTKKSLEVFQKWMNCWLYLSLNVCHLGGFYSHEFAKAYTNVILNLCFPSIPTLYQLLYIKFLESDIEKDNTNDYALTDSIFQNEFIHYAQS</sequence>
<evidence type="ECO:0000313" key="1">
    <source>
        <dbReference type="EMBL" id="PKY60181.1"/>
    </source>
</evidence>
<keyword evidence="2" id="KW-1185">Reference proteome</keyword>
<dbReference type="Proteomes" id="UP000234323">
    <property type="component" value="Unassembled WGS sequence"/>
</dbReference>
<accession>A0A2I1HMT7</accession>
<protein>
    <submittedName>
        <fullName evidence="1">Uncharacterized protein</fullName>
    </submittedName>
</protein>
<evidence type="ECO:0000313" key="2">
    <source>
        <dbReference type="Proteomes" id="UP000234323"/>
    </source>
</evidence>
<dbReference type="AlphaFoldDB" id="A0A2I1HMT7"/>
<organism evidence="1 2">
    <name type="scientific">Rhizophagus irregularis</name>
    <dbReference type="NCBI Taxonomy" id="588596"/>
    <lineage>
        <taxon>Eukaryota</taxon>
        <taxon>Fungi</taxon>
        <taxon>Fungi incertae sedis</taxon>
        <taxon>Mucoromycota</taxon>
        <taxon>Glomeromycotina</taxon>
        <taxon>Glomeromycetes</taxon>
        <taxon>Glomerales</taxon>
        <taxon>Glomeraceae</taxon>
        <taxon>Rhizophagus</taxon>
    </lineage>
</organism>